<dbReference type="PANTHER" id="PTHR32467:SF99">
    <property type="entry name" value="AP2-LIKE ETHYLENE-RESPONSIVE TRANSCRIPTION FACTOR AIL5"/>
    <property type="match status" value="1"/>
</dbReference>
<keyword evidence="5" id="KW-0804">Transcription</keyword>
<evidence type="ECO:0000256" key="3">
    <source>
        <dbReference type="ARBA" id="ARBA00023015"/>
    </source>
</evidence>
<keyword evidence="2" id="KW-0677">Repeat</keyword>
<dbReference type="GO" id="GO:0003677">
    <property type="term" value="F:DNA binding"/>
    <property type="evidence" value="ECO:0007669"/>
    <property type="project" value="UniProtKB-KW"/>
</dbReference>
<dbReference type="InterPro" id="IPR036955">
    <property type="entry name" value="AP2/ERF_dom_sf"/>
</dbReference>
<proteinExistence type="predicted"/>
<dbReference type="Pfam" id="PF00847">
    <property type="entry name" value="AP2"/>
    <property type="match status" value="1"/>
</dbReference>
<reference evidence="9 10" key="1">
    <citation type="submission" date="2019-08" db="EMBL/GenBank/DDBJ databases">
        <title>Draft genome sequences of two oriental melons (Cucumis melo L. var makuwa).</title>
        <authorList>
            <person name="Kwon S.-Y."/>
        </authorList>
    </citation>
    <scope>NUCLEOTIDE SEQUENCE [LARGE SCALE GENOMIC DNA]</scope>
    <source>
        <strain evidence="10">cv. Chang Bougi</strain>
        <tissue evidence="9">Leaf</tissue>
    </source>
</reference>
<evidence type="ECO:0000259" key="8">
    <source>
        <dbReference type="PROSITE" id="PS51032"/>
    </source>
</evidence>
<evidence type="ECO:0000256" key="2">
    <source>
        <dbReference type="ARBA" id="ARBA00022737"/>
    </source>
</evidence>
<evidence type="ECO:0000313" key="9">
    <source>
        <dbReference type="EMBL" id="TYJ95674.1"/>
    </source>
</evidence>
<dbReference type="PROSITE" id="PS51032">
    <property type="entry name" value="AP2_ERF"/>
    <property type="match status" value="1"/>
</dbReference>
<dbReference type="InterPro" id="IPR001471">
    <property type="entry name" value="AP2/ERF_dom"/>
</dbReference>
<evidence type="ECO:0000256" key="1">
    <source>
        <dbReference type="ARBA" id="ARBA00004123"/>
    </source>
</evidence>
<accession>A0A5D3B9R6</accession>
<comment type="caution">
    <text evidence="9">The sequence shown here is derived from an EMBL/GenBank/DDBJ whole genome shotgun (WGS) entry which is preliminary data.</text>
</comment>
<dbReference type="SUPFAM" id="SSF54171">
    <property type="entry name" value="DNA-binding domain"/>
    <property type="match status" value="1"/>
</dbReference>
<dbReference type="PRINTS" id="PR00367">
    <property type="entry name" value="ETHRSPELEMNT"/>
</dbReference>
<dbReference type="GO" id="GO:0005634">
    <property type="term" value="C:nucleus"/>
    <property type="evidence" value="ECO:0007669"/>
    <property type="project" value="UniProtKB-SubCell"/>
</dbReference>
<dbReference type="PANTHER" id="PTHR32467">
    <property type="entry name" value="AP2-LIKE ETHYLENE-RESPONSIVE TRANSCRIPTION FACTOR"/>
    <property type="match status" value="1"/>
</dbReference>
<dbReference type="AlphaFoldDB" id="A0A5D3B9R6"/>
<feature type="region of interest" description="Disordered" evidence="7">
    <location>
        <begin position="104"/>
        <end position="162"/>
    </location>
</feature>
<organism evidence="9 10">
    <name type="scientific">Cucumis melo var. makuwa</name>
    <name type="common">Oriental melon</name>
    <dbReference type="NCBI Taxonomy" id="1194695"/>
    <lineage>
        <taxon>Eukaryota</taxon>
        <taxon>Viridiplantae</taxon>
        <taxon>Streptophyta</taxon>
        <taxon>Embryophyta</taxon>
        <taxon>Tracheophyta</taxon>
        <taxon>Spermatophyta</taxon>
        <taxon>Magnoliopsida</taxon>
        <taxon>eudicotyledons</taxon>
        <taxon>Gunneridae</taxon>
        <taxon>Pentapetalae</taxon>
        <taxon>rosids</taxon>
        <taxon>fabids</taxon>
        <taxon>Cucurbitales</taxon>
        <taxon>Cucurbitaceae</taxon>
        <taxon>Benincaseae</taxon>
        <taxon>Cucumis</taxon>
    </lineage>
</organism>
<gene>
    <name evidence="9" type="ORF">E5676_scaffold58132G00010</name>
</gene>
<name>A0A5D3B9R6_CUCMM</name>
<evidence type="ECO:0000256" key="4">
    <source>
        <dbReference type="ARBA" id="ARBA00023125"/>
    </source>
</evidence>
<dbReference type="CDD" id="cd00018">
    <property type="entry name" value="AP2"/>
    <property type="match status" value="1"/>
</dbReference>
<dbReference type="Gene3D" id="3.30.730.10">
    <property type="entry name" value="AP2/ERF domain"/>
    <property type="match status" value="1"/>
</dbReference>
<comment type="subcellular location">
    <subcellularLocation>
        <location evidence="1">Nucleus</location>
    </subcellularLocation>
</comment>
<dbReference type="InterPro" id="IPR016177">
    <property type="entry name" value="DNA-bd_dom_sf"/>
</dbReference>
<protein>
    <submittedName>
        <fullName evidence="9">AP2-like ethylene-responsive transcription factor AIL5</fullName>
    </submittedName>
</protein>
<dbReference type="Proteomes" id="UP000321947">
    <property type="component" value="Unassembled WGS sequence"/>
</dbReference>
<evidence type="ECO:0000256" key="5">
    <source>
        <dbReference type="ARBA" id="ARBA00023163"/>
    </source>
</evidence>
<sequence>MFIFIIIFNIYFSLYKYRRSSGFSRGASIYRGVTRHHQHGRWQARIGRVAGNKDLYLGTFSTQEEAAEAYDIAAIKFRGLNAVTNFDISRYDVKSIASSNLPIGGMSGTKSKTTSDSAASDGGSRSTDERDVHHSPPSSSTSTFISSSSQQNNSSSTLSFTMPIKQDPSDQYWSILSYNPEVYNANLPKPGDNNVPPLSSSSSMFQQPESTMFPAITELGSSGSGMTEGGMYVQQQQQYVTPMAFAKASFFQTPIFGME</sequence>
<feature type="domain" description="AP2/ERF" evidence="8">
    <location>
        <begin position="29"/>
        <end position="87"/>
    </location>
</feature>
<feature type="compositionally biased region" description="Low complexity" evidence="7">
    <location>
        <begin position="135"/>
        <end position="161"/>
    </location>
</feature>
<dbReference type="EMBL" id="SSTD01020122">
    <property type="protein sequence ID" value="TYJ95674.1"/>
    <property type="molecule type" value="Genomic_DNA"/>
</dbReference>
<keyword evidence="4" id="KW-0238">DNA-binding</keyword>
<evidence type="ECO:0000256" key="6">
    <source>
        <dbReference type="ARBA" id="ARBA00023242"/>
    </source>
</evidence>
<dbReference type="FunFam" id="3.30.730.10:FF:000002">
    <property type="entry name" value="AP2-like ethylene-responsive transcription factor"/>
    <property type="match status" value="1"/>
</dbReference>
<evidence type="ECO:0000256" key="7">
    <source>
        <dbReference type="SAM" id="MobiDB-lite"/>
    </source>
</evidence>
<dbReference type="GO" id="GO:0003700">
    <property type="term" value="F:DNA-binding transcription factor activity"/>
    <property type="evidence" value="ECO:0007669"/>
    <property type="project" value="InterPro"/>
</dbReference>
<keyword evidence="3" id="KW-0805">Transcription regulation</keyword>
<evidence type="ECO:0000313" key="10">
    <source>
        <dbReference type="Proteomes" id="UP000321947"/>
    </source>
</evidence>
<dbReference type="SMART" id="SM00380">
    <property type="entry name" value="AP2"/>
    <property type="match status" value="1"/>
</dbReference>
<keyword evidence="6" id="KW-0539">Nucleus</keyword>
<feature type="compositionally biased region" description="Low complexity" evidence="7">
    <location>
        <begin position="108"/>
        <end position="125"/>
    </location>
</feature>